<evidence type="ECO:0000256" key="7">
    <source>
        <dbReference type="ARBA" id="ARBA00035009"/>
    </source>
</evidence>
<keyword evidence="6" id="KW-0472">Membrane</keyword>
<dbReference type="FunCoup" id="A0A2Y9RLD6">
    <property type="interactions" value="58"/>
</dbReference>
<dbReference type="PANTHER" id="PTHR21859">
    <property type="entry name" value="ACROSOME-SPECIFIC PROTEIN"/>
    <property type="match status" value="1"/>
</dbReference>
<name>A0A2Y9RLD6_TRIMA</name>
<dbReference type="Proteomes" id="UP000248480">
    <property type="component" value="Unplaced"/>
</dbReference>
<evidence type="ECO:0000256" key="5">
    <source>
        <dbReference type="ARBA" id="ARBA00022989"/>
    </source>
</evidence>
<dbReference type="Pfam" id="PF14650">
    <property type="entry name" value="FAM75"/>
    <property type="match status" value="1"/>
</dbReference>
<feature type="domain" description="SPATA31" evidence="10">
    <location>
        <begin position="161"/>
        <end position="545"/>
    </location>
</feature>
<dbReference type="InParanoid" id="A0A2Y9RLD6"/>
<comment type="subcellular location">
    <subcellularLocation>
        <location evidence="1">Membrane</location>
        <topology evidence="1">Single-pass membrane protein</topology>
    </subcellularLocation>
</comment>
<dbReference type="KEGG" id="tmu:101340849"/>
<feature type="region of interest" description="Disordered" evidence="9">
    <location>
        <begin position="734"/>
        <end position="766"/>
    </location>
</feature>
<dbReference type="STRING" id="127582.A0A2Y9RLD6"/>
<evidence type="ECO:0000256" key="2">
    <source>
        <dbReference type="ARBA" id="ARBA00022692"/>
    </source>
</evidence>
<dbReference type="AlphaFoldDB" id="A0A2Y9RLD6"/>
<keyword evidence="2" id="KW-0812">Transmembrane</keyword>
<evidence type="ECO:0000256" key="6">
    <source>
        <dbReference type="ARBA" id="ARBA00023136"/>
    </source>
</evidence>
<comment type="function">
    <text evidence="8">May play a role in spermatogenesis.</text>
</comment>
<keyword evidence="5" id="KW-1133">Transmembrane helix</keyword>
<evidence type="ECO:0000313" key="12">
    <source>
        <dbReference type="RefSeq" id="XP_023594416.1"/>
    </source>
</evidence>
<dbReference type="GeneID" id="101340849"/>
<evidence type="ECO:0000256" key="4">
    <source>
        <dbReference type="ARBA" id="ARBA00022871"/>
    </source>
</evidence>
<feature type="compositionally biased region" description="Basic residues" evidence="9">
    <location>
        <begin position="428"/>
        <end position="440"/>
    </location>
</feature>
<feature type="compositionally biased region" description="Polar residues" evidence="9">
    <location>
        <begin position="705"/>
        <end position="717"/>
    </location>
</feature>
<evidence type="ECO:0000313" key="11">
    <source>
        <dbReference type="Proteomes" id="UP000248480"/>
    </source>
</evidence>
<feature type="compositionally biased region" description="Polar residues" evidence="9">
    <location>
        <begin position="331"/>
        <end position="347"/>
    </location>
</feature>
<keyword evidence="4" id="KW-0744">Spermatogenesis</keyword>
<feature type="region of interest" description="Disordered" evidence="9">
    <location>
        <begin position="399"/>
        <end position="440"/>
    </location>
</feature>
<feature type="region of interest" description="Disordered" evidence="9">
    <location>
        <begin position="331"/>
        <end position="358"/>
    </location>
</feature>
<dbReference type="InterPro" id="IPR039509">
    <property type="entry name" value="SPATA31"/>
</dbReference>
<feature type="region of interest" description="Disordered" evidence="9">
    <location>
        <begin position="823"/>
        <end position="847"/>
    </location>
</feature>
<dbReference type="GO" id="GO:0030154">
    <property type="term" value="P:cell differentiation"/>
    <property type="evidence" value="ECO:0007669"/>
    <property type="project" value="UniProtKB-KW"/>
</dbReference>
<evidence type="ECO:0000259" key="10">
    <source>
        <dbReference type="Pfam" id="PF14650"/>
    </source>
</evidence>
<accession>A0A2Y9RLD6</accession>
<keyword evidence="11" id="KW-1185">Reference proteome</keyword>
<evidence type="ECO:0000256" key="3">
    <source>
        <dbReference type="ARBA" id="ARBA00022782"/>
    </source>
</evidence>
<comment type="similarity">
    <text evidence="7">Belongs to the SPATA31 family.</text>
</comment>
<evidence type="ECO:0000256" key="8">
    <source>
        <dbReference type="ARBA" id="ARBA00037695"/>
    </source>
</evidence>
<protein>
    <submittedName>
        <fullName evidence="12">Spermatogenesis-associated protein 31A6-like</fullName>
    </submittedName>
</protein>
<sequence length="1236" mass="135881">MALPLSPFAGSPFPDNCWLTSSVPVITGLDTSSRPLLTLSWWQEAAKALGLSTSKHCESQQKHTSCYPQESAFCGGHTHRSTGTGNPTFPNPDVQKLLEIQVTKSVEFKIWEEKGQDGSFPNQMSSDYHLNSLRNIVKSLSDEQDTTVSQPIWSTKDKPQQLLLYHKTLKDHLPQKCSQLFWGLPFLHSESLVATVTVSGSTLELPSVLFNGSSNALPVQMQAKVSPLVFQPQSLQHPVAQFQPLILTMSQSGGPPLAQVQTQAHLQSSLPILPSSLPQFTACGVSCPAAQNEAQSLISTEIQHLERPLLQEQLGSGRALPSVVKRSQEAFSPLSSNLSQDNQASQAHKSDSTLPGDFVSPELQKQLEQHLRKRLIHHQWGLPGRIQEILKLTEPQGKLPRPCQAKDQNGPLWPSLHTGESSKDVKKMGSRHPGRSRHSGSFHVCGLANLHLGRDLSKDLGHSLGKVPEHNISQRSENSPVNVLGADSKKESKNDLMTHLGSNSGNCILRGPHKKQPENTLKVHLGRKSGQIIEDQIPVGVHHSWLAANHILPKSDTYTKTGNLASPKGQAYRVNTTQELSFLNPGTQHVLETHIVRCWMGHRWCLPLKVLEPVNFFKTRKGNLLPFRQSNFPSSATHESWADSRVESAKFLEENLQAGWGEKVTPKKSVPTLESPLPASSPAGEEVQRTLRWAPPDNDNGPSEAPQSGQEGRQPFQPLTSSIVGRALQTGTVLGAQRGSLEPTASQSMAWKGPREESVRCASGDRSPTVAMLEMSCESQSSGAEEKRKALVARESSALQLQDKDILRTSVLPKSQNINVDVKGLGASGTSKSPSTPRMSVRDPGEPCFKSQVFSELEFKMESEPEDQSQGCPPEMLLQNYATEILLAADNLVCQISQSHPQNVSSGDMAASQVLYDLMTARRSGLGQQESKIPNLQDPWKRQSKISTPTDKKDCRRHKPGECEERLAGLGASQANGMSQLSQVKGIGDIIESKYLQILPEKRQVPLEGHFRKRIKHFLQWIFHSKKDKGQVDPPQKGKPVSASPQSHGTVKSRLIFTDRGATEAQALMTAVGQILEEKMALEQGLHPSKLSQQKEEIQESQAVVGGCSPYHRAPSSSEHRRVMSDTACHHQATPEGQSCPIRERQNRDQHSLKTIRFNNEKLCVRHSASLPLREPVSPVSSQQHGPRMWGASGLPHHCPQHCLREYVFSVQLEHASAALLSRKTSIKGNSQSMPG</sequence>
<feature type="region of interest" description="Disordered" evidence="9">
    <location>
        <begin position="1027"/>
        <end position="1050"/>
    </location>
</feature>
<reference evidence="12" key="1">
    <citation type="submission" date="2025-08" db="UniProtKB">
        <authorList>
            <consortium name="RefSeq"/>
        </authorList>
    </citation>
    <scope>IDENTIFICATION</scope>
</reference>
<gene>
    <name evidence="12" type="primary">LOC101340849</name>
</gene>
<feature type="compositionally biased region" description="Polar residues" evidence="9">
    <location>
        <begin position="828"/>
        <end position="838"/>
    </location>
</feature>
<dbReference type="GO" id="GO:0016020">
    <property type="term" value="C:membrane"/>
    <property type="evidence" value="ECO:0007669"/>
    <property type="project" value="UniProtKB-SubCell"/>
</dbReference>
<evidence type="ECO:0000256" key="9">
    <source>
        <dbReference type="SAM" id="MobiDB-lite"/>
    </source>
</evidence>
<proteinExistence type="inferred from homology"/>
<dbReference type="RefSeq" id="XP_023594416.1">
    <property type="nucleotide sequence ID" value="XM_023738648.1"/>
</dbReference>
<dbReference type="PANTHER" id="PTHR21859:SF55">
    <property type="entry name" value="SPERMATOGENESIS-ASSOCIATED PROTEIN 31A1-RELATED"/>
    <property type="match status" value="1"/>
</dbReference>
<evidence type="ECO:0000256" key="1">
    <source>
        <dbReference type="ARBA" id="ARBA00004167"/>
    </source>
</evidence>
<feature type="region of interest" description="Disordered" evidence="9">
    <location>
        <begin position="662"/>
        <end position="717"/>
    </location>
</feature>
<organism evidence="11 12">
    <name type="scientific">Trichechus manatus latirostris</name>
    <name type="common">Florida manatee</name>
    <dbReference type="NCBI Taxonomy" id="127582"/>
    <lineage>
        <taxon>Eukaryota</taxon>
        <taxon>Metazoa</taxon>
        <taxon>Chordata</taxon>
        <taxon>Craniata</taxon>
        <taxon>Vertebrata</taxon>
        <taxon>Euteleostomi</taxon>
        <taxon>Mammalia</taxon>
        <taxon>Eutheria</taxon>
        <taxon>Afrotheria</taxon>
        <taxon>Sirenia</taxon>
        <taxon>Trichechidae</taxon>
        <taxon>Trichechus</taxon>
    </lineage>
</organism>
<keyword evidence="3" id="KW-0221">Differentiation</keyword>
<dbReference type="GO" id="GO:0007283">
    <property type="term" value="P:spermatogenesis"/>
    <property type="evidence" value="ECO:0007669"/>
    <property type="project" value="UniProtKB-KW"/>
</dbReference>